<gene>
    <name evidence="2" type="ORF">CALMAC_LOCUS5341</name>
</gene>
<feature type="compositionally biased region" description="Basic and acidic residues" evidence="1">
    <location>
        <begin position="72"/>
        <end position="82"/>
    </location>
</feature>
<reference evidence="2 3" key="1">
    <citation type="submission" date="2019-01" db="EMBL/GenBank/DDBJ databases">
        <authorList>
            <person name="Sayadi A."/>
        </authorList>
    </citation>
    <scope>NUCLEOTIDE SEQUENCE [LARGE SCALE GENOMIC DNA]</scope>
</reference>
<organism evidence="2 3">
    <name type="scientific">Callosobruchus maculatus</name>
    <name type="common">Southern cowpea weevil</name>
    <name type="synonym">Pulse bruchid</name>
    <dbReference type="NCBI Taxonomy" id="64391"/>
    <lineage>
        <taxon>Eukaryota</taxon>
        <taxon>Metazoa</taxon>
        <taxon>Ecdysozoa</taxon>
        <taxon>Arthropoda</taxon>
        <taxon>Hexapoda</taxon>
        <taxon>Insecta</taxon>
        <taxon>Pterygota</taxon>
        <taxon>Neoptera</taxon>
        <taxon>Endopterygota</taxon>
        <taxon>Coleoptera</taxon>
        <taxon>Polyphaga</taxon>
        <taxon>Cucujiformia</taxon>
        <taxon>Chrysomeloidea</taxon>
        <taxon>Chrysomelidae</taxon>
        <taxon>Bruchinae</taxon>
        <taxon>Bruchini</taxon>
        <taxon>Callosobruchus</taxon>
    </lineage>
</organism>
<accession>A0A653C1E2</accession>
<evidence type="ECO:0000313" key="3">
    <source>
        <dbReference type="Proteomes" id="UP000410492"/>
    </source>
</evidence>
<evidence type="ECO:0000313" key="2">
    <source>
        <dbReference type="EMBL" id="VEN41565.1"/>
    </source>
</evidence>
<dbReference type="Proteomes" id="UP000410492">
    <property type="component" value="Unassembled WGS sequence"/>
</dbReference>
<name>A0A653C1E2_CALMS</name>
<dbReference type="OrthoDB" id="1933717at2759"/>
<dbReference type="EMBL" id="CAACVG010006770">
    <property type="protein sequence ID" value="VEN41565.1"/>
    <property type="molecule type" value="Genomic_DNA"/>
</dbReference>
<feature type="compositionally biased region" description="Polar residues" evidence="1">
    <location>
        <begin position="83"/>
        <end position="93"/>
    </location>
</feature>
<dbReference type="AlphaFoldDB" id="A0A653C1E2"/>
<proteinExistence type="predicted"/>
<keyword evidence="3" id="KW-1185">Reference proteome</keyword>
<feature type="region of interest" description="Disordered" evidence="1">
    <location>
        <begin position="71"/>
        <end position="93"/>
    </location>
</feature>
<sequence length="93" mass="10421">MIATAREKGDSEQVANILNDGTPMLKAEDIADAVEYALSTPPHVQSKKGDWKVALTIVLPIKDIPTITFQSKQEEWKTDRPTDVQSDWPRQTD</sequence>
<protein>
    <submittedName>
        <fullName evidence="2">Uncharacterized protein</fullName>
    </submittedName>
</protein>
<evidence type="ECO:0000256" key="1">
    <source>
        <dbReference type="SAM" id="MobiDB-lite"/>
    </source>
</evidence>